<evidence type="ECO:0000256" key="2">
    <source>
        <dbReference type="ARBA" id="ARBA00023242"/>
    </source>
</evidence>
<sequence length="646" mass="76159">MPTHHNIQWEPLPVPSNLQDNQLVFVMRVTGEILQTYEEYISRLHWYLDKNWICDRTGRSGLTLEQALESESTADKVVSYFPTHLHQDVLEIVQGNTLKLDQLIQYTFNQLANDKRAKLFISSYKLSFCKDVLRQFIRDNTYKRVSIPGLPYIVRKEIAEKHNLILIEKYIPKRIRVKAFANETPEQLSRRKENEKFIQTTFTVNISDLNPILNQLHNCNESKPVKITQEIQDNSNNVDLVIRCMDCGYLHCLSQVEIVESVEYPKPDEELTLWERAKESLRPVGTRDLAFSNCMGDLLFAWNFLNSMHEFIELSPFTFRDFEEALLWEREFPDEAPCVLLLETFVAIIRSLLRNTTGRLSGLIRHSFGGYKSVSRTNWETSIRSYIRSCIQVLRELQCKDVDQLIPFEVPALLELFVSDTARLNESCYKRLDITTKSKLLMFICDHVGMSHSFKVYVDKFAIQLHDTRSKLWEERSKLLGDNRNDISNGNADDDETENKLCKKFNYLQTEEIDRVIKRLNIRAKTIQVKMKTFSIEPLGQDREFRTYWHIPSIGYRIFSEMNGEWIYYDTKTEIEQLITYLNEKGERENVLKERMIKLKEEIFLSIENYFESLLLQNEVRRSTRMAAMVKHKQSFMSYLNSYLSY</sequence>
<evidence type="ECO:0000313" key="7">
    <source>
        <dbReference type="Proteomes" id="UP001165289"/>
    </source>
</evidence>
<feature type="domain" description="DDT" evidence="4">
    <location>
        <begin position="292"/>
        <end position="358"/>
    </location>
</feature>
<keyword evidence="7" id="KW-1185">Reference proteome</keyword>
<evidence type="ECO:0000259" key="5">
    <source>
        <dbReference type="PROSITE" id="PS51136"/>
    </source>
</evidence>
<comment type="subcellular location">
    <subcellularLocation>
        <location evidence="1 3">Nucleus</location>
    </subcellularLocation>
</comment>
<dbReference type="InterPro" id="IPR018501">
    <property type="entry name" value="DDT_dom"/>
</dbReference>
<dbReference type="Proteomes" id="UP001165289">
    <property type="component" value="Unassembled WGS sequence"/>
</dbReference>
<dbReference type="Pfam" id="PF02791">
    <property type="entry name" value="DDT"/>
    <property type="match status" value="1"/>
</dbReference>
<proteinExistence type="predicted"/>
<dbReference type="EMBL" id="JAKMXF010000088">
    <property type="protein sequence ID" value="KAI6658506.1"/>
    <property type="molecule type" value="Genomic_DNA"/>
</dbReference>
<protein>
    <submittedName>
        <fullName evidence="6">Uncharacterized protein</fullName>
    </submittedName>
</protein>
<dbReference type="PROSITE" id="PS50827">
    <property type="entry name" value="DDT"/>
    <property type="match status" value="1"/>
</dbReference>
<dbReference type="PANTHER" id="PTHR15546:SF2">
    <property type="entry name" value="DDT DOMAIN-CONTAINING PROTEIN DDB_G0282237"/>
    <property type="match status" value="1"/>
</dbReference>
<evidence type="ECO:0000256" key="1">
    <source>
        <dbReference type="ARBA" id="ARBA00004123"/>
    </source>
</evidence>
<evidence type="ECO:0000259" key="4">
    <source>
        <dbReference type="PROSITE" id="PS50827"/>
    </source>
</evidence>
<organism evidence="6 7">
    <name type="scientific">Oopsacas minuta</name>
    <dbReference type="NCBI Taxonomy" id="111878"/>
    <lineage>
        <taxon>Eukaryota</taxon>
        <taxon>Metazoa</taxon>
        <taxon>Porifera</taxon>
        <taxon>Hexactinellida</taxon>
        <taxon>Hexasterophora</taxon>
        <taxon>Lyssacinosida</taxon>
        <taxon>Leucopsacidae</taxon>
        <taxon>Oopsacas</taxon>
    </lineage>
</organism>
<accession>A0AAV7KAP5</accession>
<feature type="domain" description="WAC" evidence="5">
    <location>
        <begin position="22"/>
        <end position="130"/>
    </location>
</feature>
<dbReference type="PROSITE" id="PS51136">
    <property type="entry name" value="WAC"/>
    <property type="match status" value="1"/>
</dbReference>
<evidence type="ECO:0000313" key="6">
    <source>
        <dbReference type="EMBL" id="KAI6658506.1"/>
    </source>
</evidence>
<gene>
    <name evidence="6" type="ORF">LOD99_15306</name>
</gene>
<dbReference type="Pfam" id="PF15613">
    <property type="entry name" value="WSD"/>
    <property type="match status" value="1"/>
</dbReference>
<dbReference type="InterPro" id="IPR028941">
    <property type="entry name" value="WHIM2_dom"/>
</dbReference>
<dbReference type="PANTHER" id="PTHR15546">
    <property type="entry name" value="BROMODOMAIN ADJACENT TO ZINC FINGER DOMAIN, 2A"/>
    <property type="match status" value="1"/>
</dbReference>
<dbReference type="GO" id="GO:0000785">
    <property type="term" value="C:chromatin"/>
    <property type="evidence" value="ECO:0007669"/>
    <property type="project" value="UniProtKB-ARBA"/>
</dbReference>
<dbReference type="InterPro" id="IPR013136">
    <property type="entry name" value="WSTF_Acf1_Cbp146"/>
</dbReference>
<dbReference type="GO" id="GO:0005634">
    <property type="term" value="C:nucleus"/>
    <property type="evidence" value="ECO:0007669"/>
    <property type="project" value="UniProtKB-SubCell"/>
</dbReference>
<evidence type="ECO:0000256" key="3">
    <source>
        <dbReference type="PROSITE-ProRule" id="PRU00475"/>
    </source>
</evidence>
<dbReference type="Pfam" id="PF10537">
    <property type="entry name" value="WAC_Acf1_DNA_bd"/>
    <property type="match status" value="1"/>
</dbReference>
<dbReference type="InterPro" id="IPR053271">
    <property type="entry name" value="DDT_domain"/>
</dbReference>
<reference evidence="6 7" key="1">
    <citation type="journal article" date="2023" name="BMC Biol.">
        <title>The compact genome of the sponge Oopsacas minuta (Hexactinellida) is lacking key metazoan core genes.</title>
        <authorList>
            <person name="Santini S."/>
            <person name="Schenkelaars Q."/>
            <person name="Jourda C."/>
            <person name="Duchesne M."/>
            <person name="Belahbib H."/>
            <person name="Rocher C."/>
            <person name="Selva M."/>
            <person name="Riesgo A."/>
            <person name="Vervoort M."/>
            <person name="Leys S.P."/>
            <person name="Kodjabachian L."/>
            <person name="Le Bivic A."/>
            <person name="Borchiellini C."/>
            <person name="Claverie J.M."/>
            <person name="Renard E."/>
        </authorList>
    </citation>
    <scope>NUCLEOTIDE SEQUENCE [LARGE SCALE GENOMIC DNA]</scope>
    <source>
        <strain evidence="6">SPO-2</strain>
    </source>
</reference>
<keyword evidence="2 3" id="KW-0539">Nucleus</keyword>
<dbReference type="AlphaFoldDB" id="A0AAV7KAP5"/>
<comment type="caution">
    <text evidence="6">The sequence shown here is derived from an EMBL/GenBank/DDBJ whole genome shotgun (WGS) entry which is preliminary data.</text>
</comment>
<name>A0AAV7KAP5_9METZ</name>